<gene>
    <name evidence="2" type="ORF">BN869_000005377_1</name>
</gene>
<dbReference type="Gene3D" id="3.40.50.1820">
    <property type="entry name" value="alpha/beta hydrolase"/>
    <property type="match status" value="1"/>
</dbReference>
<dbReference type="InterPro" id="IPR011990">
    <property type="entry name" value="TPR-like_helical_dom_sf"/>
</dbReference>
<protein>
    <recommendedName>
        <fullName evidence="1">NB-ARC domain-containing protein</fullName>
    </recommendedName>
</protein>
<dbReference type="SUPFAM" id="SSF52540">
    <property type="entry name" value="P-loop containing nucleoside triphosphate hydrolases"/>
    <property type="match status" value="1"/>
</dbReference>
<feature type="domain" description="NB-ARC" evidence="1">
    <location>
        <begin position="373"/>
        <end position="543"/>
    </location>
</feature>
<organism evidence="2">
    <name type="scientific">Bionectria ochroleuca</name>
    <name type="common">Gliocladium roseum</name>
    <dbReference type="NCBI Taxonomy" id="29856"/>
    <lineage>
        <taxon>Eukaryota</taxon>
        <taxon>Fungi</taxon>
        <taxon>Dikarya</taxon>
        <taxon>Ascomycota</taxon>
        <taxon>Pezizomycotina</taxon>
        <taxon>Sordariomycetes</taxon>
        <taxon>Hypocreomycetidae</taxon>
        <taxon>Hypocreales</taxon>
        <taxon>Bionectriaceae</taxon>
        <taxon>Clonostachys</taxon>
    </lineage>
</organism>
<dbReference type="Pfam" id="PF13424">
    <property type="entry name" value="TPR_12"/>
    <property type="match status" value="1"/>
</dbReference>
<dbReference type="InterPro" id="IPR029058">
    <property type="entry name" value="AB_hydrolase_fold"/>
</dbReference>
<dbReference type="Gene3D" id="1.25.40.10">
    <property type="entry name" value="Tetratricopeptide repeat domain"/>
    <property type="match status" value="1"/>
</dbReference>
<dbReference type="InterPro" id="IPR027417">
    <property type="entry name" value="P-loop_NTPase"/>
</dbReference>
<dbReference type="SUPFAM" id="SSF48452">
    <property type="entry name" value="TPR-like"/>
    <property type="match status" value="2"/>
</dbReference>
<dbReference type="Pfam" id="PF13374">
    <property type="entry name" value="TPR_10"/>
    <property type="match status" value="1"/>
</dbReference>
<evidence type="ECO:0000313" key="2">
    <source>
        <dbReference type="EMBL" id="CEO49320.1"/>
    </source>
</evidence>
<dbReference type="PANTHER" id="PTHR46082">
    <property type="entry name" value="ATP/GTP-BINDING PROTEIN-RELATED"/>
    <property type="match status" value="1"/>
</dbReference>
<name>A0A0B7K347_BIOOC</name>
<dbReference type="SUPFAM" id="SSF53474">
    <property type="entry name" value="alpha/beta-Hydrolases"/>
    <property type="match status" value="1"/>
</dbReference>
<dbReference type="Pfam" id="PF01535">
    <property type="entry name" value="PPR"/>
    <property type="match status" value="1"/>
</dbReference>
<accession>A0A0B7K347</accession>
<dbReference type="GO" id="GO:0043531">
    <property type="term" value="F:ADP binding"/>
    <property type="evidence" value="ECO:0007669"/>
    <property type="project" value="InterPro"/>
</dbReference>
<dbReference type="AlphaFoldDB" id="A0A0B7K347"/>
<dbReference type="SMART" id="SM00028">
    <property type="entry name" value="TPR"/>
    <property type="match status" value="4"/>
</dbReference>
<dbReference type="InterPro" id="IPR019734">
    <property type="entry name" value="TPR_rpt"/>
</dbReference>
<evidence type="ECO:0000259" key="1">
    <source>
        <dbReference type="Pfam" id="PF00931"/>
    </source>
</evidence>
<reference evidence="2" key="1">
    <citation type="submission" date="2015-01" db="EMBL/GenBank/DDBJ databases">
        <authorList>
            <person name="Durling Mikael"/>
        </authorList>
    </citation>
    <scope>NUCLEOTIDE SEQUENCE</scope>
</reference>
<dbReference type="InterPro" id="IPR002885">
    <property type="entry name" value="PPR_rpt"/>
</dbReference>
<proteinExistence type="predicted"/>
<dbReference type="PANTHER" id="PTHR46082:SF6">
    <property type="entry name" value="AAA+ ATPASE DOMAIN-CONTAINING PROTEIN-RELATED"/>
    <property type="match status" value="1"/>
</dbReference>
<dbReference type="Gene3D" id="3.40.50.300">
    <property type="entry name" value="P-loop containing nucleotide triphosphate hydrolases"/>
    <property type="match status" value="1"/>
</dbReference>
<dbReference type="EMBL" id="CDPU01000013">
    <property type="protein sequence ID" value="CEO49320.1"/>
    <property type="molecule type" value="Genomic_DNA"/>
</dbReference>
<dbReference type="InterPro" id="IPR053137">
    <property type="entry name" value="NLR-like"/>
</dbReference>
<sequence length="1077" mass="122589">MSTVHRLGFTEIGVKGRDGPFRYNVIFVHGLKGHPKHTWGRGTTGGDTTNQRTDVGLNRKKASIRSLLKGRKTISTSLSEAGNQPKPFWPEEFLTRDLPDARIWTYGYNADVIQGMFQAGNQNSISQHGRDLSAQFERDIDNKDPVVFIAHSLGGILVKSVIHLSEKCRSRTRLIIFLGTPHRGSRVADWGKILSNLSRVAFQQPNSRILRGLQVDSEVLENIHEEFKVHVHKCGFKIYSFQEGRAPETLGISHKIVDDFSSKMDLHRGLETVQSMDADHRQIAKCINREDPRYRAILGVLKQFASEGIDRLTREGTSYIEPNSSTASGKHPTDYTDGNANVQPMVQEAGPKQTLNPIYYLPFTANRKFTGRESELQAIQKKFFSDLPCQRIALDGLGGVGKTQVALQFAHWMKTNQPIYSVFWIPVLSEASFEQAYMEIGKLLSVPRESDEDYKKTVQRYLSSETAGKWLLIIDNADDKAMIFGALGKPGLINFLPQSDHGLFLLTSRVREIAILFAETDVISIPEMTSHEARALLDKSLIMREESLDEHADQLLKELSYLPLGITQAAAYLNRNSNVSPRRYLDLLRGAEIEKAQVLSRGFHDQRRYPGLSNDIMSTWLVSFSQIAKEDPFSFKLLSFMACIEPRAIPKIVLPVGSSEEEMENAIGTLCGYSFLTQRQDPNTFDMHRLVHLATIRWLEGQGIMQEILTNAVQGIFENMAKQSAADESSAHLKWRQILPHGLRLISQSESLYSEDLCNLADYVGICLLTERRFKEGIDCLHKTANWARANLARDDVLRRHLDFMLAYALLQELRVDETIEIIEPIVSTNKETFKDDKEFICHSEHLLASAYLENKRVDEAIEMFEAMYKNIGENTSDLEFGYDQIGHQLASAYIETGRAKEAVEILEPIVQEKRRTSRQEDRDRLSSEHELGRAYLRDGRIHESIEILKHVINVQKEHQKEDDRARLASEHELGLACRRARRFKEAIEVLEHAVKFRKADLGEENHLSLVSEHELALAYLEDGRIEESIEMLERLVRIRKETLEENDESRLASESALKRAYRQRKPFLVILTSQVP</sequence>
<dbReference type="InterPro" id="IPR002182">
    <property type="entry name" value="NB-ARC"/>
</dbReference>
<dbReference type="Pfam" id="PF00931">
    <property type="entry name" value="NB-ARC"/>
    <property type="match status" value="1"/>
</dbReference>